<dbReference type="AlphaFoldDB" id="A0A918C6M6"/>
<evidence type="ECO:0000313" key="3">
    <source>
        <dbReference type="Proteomes" id="UP000603865"/>
    </source>
</evidence>
<comment type="caution">
    <text evidence="2">The sequence shown here is derived from an EMBL/GenBank/DDBJ whole genome shotgun (WGS) entry which is preliminary data.</text>
</comment>
<keyword evidence="1" id="KW-0472">Membrane</keyword>
<accession>A0A918C6M6</accession>
<gene>
    <name evidence="2" type="ORF">GCM10008957_18960</name>
</gene>
<feature type="transmembrane region" description="Helical" evidence="1">
    <location>
        <begin position="89"/>
        <end position="111"/>
    </location>
</feature>
<evidence type="ECO:0000313" key="2">
    <source>
        <dbReference type="EMBL" id="GGR06373.1"/>
    </source>
</evidence>
<keyword evidence="1" id="KW-0812">Transmembrane</keyword>
<protein>
    <recommendedName>
        <fullName evidence="4">Ferric reductase</fullName>
    </recommendedName>
</protein>
<keyword evidence="1" id="KW-1133">Transmembrane helix</keyword>
<keyword evidence="3" id="KW-1185">Reference proteome</keyword>
<reference evidence="2" key="2">
    <citation type="submission" date="2020-09" db="EMBL/GenBank/DDBJ databases">
        <authorList>
            <person name="Sun Q."/>
            <person name="Ohkuma M."/>
        </authorList>
    </citation>
    <scope>NUCLEOTIDE SEQUENCE</scope>
    <source>
        <strain evidence="2">JCM 31311</strain>
    </source>
</reference>
<dbReference type="Proteomes" id="UP000603865">
    <property type="component" value="Unassembled WGS sequence"/>
</dbReference>
<reference evidence="2" key="1">
    <citation type="journal article" date="2014" name="Int. J. Syst. Evol. Microbiol.">
        <title>Complete genome sequence of Corynebacterium casei LMG S-19264T (=DSM 44701T), isolated from a smear-ripened cheese.</title>
        <authorList>
            <consortium name="US DOE Joint Genome Institute (JGI-PGF)"/>
            <person name="Walter F."/>
            <person name="Albersmeier A."/>
            <person name="Kalinowski J."/>
            <person name="Ruckert C."/>
        </authorList>
    </citation>
    <scope>NUCLEOTIDE SEQUENCE</scope>
    <source>
        <strain evidence="2">JCM 31311</strain>
    </source>
</reference>
<feature type="transmembrane region" description="Helical" evidence="1">
    <location>
        <begin position="190"/>
        <end position="210"/>
    </location>
</feature>
<proteinExistence type="predicted"/>
<feature type="transmembrane region" description="Helical" evidence="1">
    <location>
        <begin position="131"/>
        <end position="152"/>
    </location>
</feature>
<name>A0A918C6M6_9DEIO</name>
<evidence type="ECO:0000256" key="1">
    <source>
        <dbReference type="SAM" id="Phobius"/>
    </source>
</evidence>
<feature type="transmembrane region" description="Helical" evidence="1">
    <location>
        <begin position="57"/>
        <end position="77"/>
    </location>
</feature>
<dbReference type="EMBL" id="BMQL01000008">
    <property type="protein sequence ID" value="GGR06373.1"/>
    <property type="molecule type" value="Genomic_DNA"/>
</dbReference>
<feature type="transmembrane region" description="Helical" evidence="1">
    <location>
        <begin position="164"/>
        <end position="184"/>
    </location>
</feature>
<evidence type="ECO:0008006" key="4">
    <source>
        <dbReference type="Google" id="ProtNLM"/>
    </source>
</evidence>
<sequence length="212" mass="22571">MTQTAATISTKAPRTTPLNMVVTALLLGLVLLAWVLSWQGTLSQAWPQVLLTQTGTFSYVLLVLAATLGPLIGTRFLPQWLTAGIKTGWHGIISGFALVVGMIHGLFATVGHDALSALQVIVPGLAPDRTLAMAMGTLGLWGMLLVYVTWLLRGRIGIRAARALHLLAYPTFVATTLHGVWLGHGSIDPTYILGSIAVGTALAVRLFTLARR</sequence>
<feature type="transmembrane region" description="Helical" evidence="1">
    <location>
        <begin position="18"/>
        <end position="37"/>
    </location>
</feature>
<organism evidence="2 3">
    <name type="scientific">Deinococcus ruber</name>
    <dbReference type="NCBI Taxonomy" id="1848197"/>
    <lineage>
        <taxon>Bacteria</taxon>
        <taxon>Thermotogati</taxon>
        <taxon>Deinococcota</taxon>
        <taxon>Deinococci</taxon>
        <taxon>Deinococcales</taxon>
        <taxon>Deinococcaceae</taxon>
        <taxon>Deinococcus</taxon>
    </lineage>
</organism>
<dbReference type="RefSeq" id="WP_189089709.1">
    <property type="nucleotide sequence ID" value="NZ_BMQL01000008.1"/>
</dbReference>